<name>A0A1I5J0H4_9HYPH</name>
<evidence type="ECO:0000313" key="1">
    <source>
        <dbReference type="EMBL" id="SFO66120.1"/>
    </source>
</evidence>
<dbReference type="AlphaFoldDB" id="A0A1I5J0H4"/>
<organism evidence="1 2">
    <name type="scientific">Cohaesibacter marisflavi</name>
    <dbReference type="NCBI Taxonomy" id="655353"/>
    <lineage>
        <taxon>Bacteria</taxon>
        <taxon>Pseudomonadati</taxon>
        <taxon>Pseudomonadota</taxon>
        <taxon>Alphaproteobacteria</taxon>
        <taxon>Hyphomicrobiales</taxon>
        <taxon>Cohaesibacteraceae</taxon>
    </lineage>
</organism>
<dbReference type="STRING" id="655353.SAMN04488056_110109"/>
<proteinExistence type="predicted"/>
<dbReference type="EMBL" id="FOVR01000010">
    <property type="protein sequence ID" value="SFO66120.1"/>
    <property type="molecule type" value="Genomic_DNA"/>
</dbReference>
<accession>A0A1I5J0H4</accession>
<reference evidence="1 2" key="1">
    <citation type="submission" date="2016-10" db="EMBL/GenBank/DDBJ databases">
        <authorList>
            <person name="de Groot N.N."/>
        </authorList>
    </citation>
    <scope>NUCLEOTIDE SEQUENCE [LARGE SCALE GENOMIC DNA]</scope>
    <source>
        <strain evidence="1 2">CGMCC 1.9157</strain>
    </source>
</reference>
<dbReference type="Proteomes" id="UP000199236">
    <property type="component" value="Unassembled WGS sequence"/>
</dbReference>
<gene>
    <name evidence="1" type="ORF">SAMN04488056_110109</name>
</gene>
<protein>
    <submittedName>
        <fullName evidence="1">Uncharacterized protein</fullName>
    </submittedName>
</protein>
<keyword evidence="2" id="KW-1185">Reference proteome</keyword>
<evidence type="ECO:0000313" key="2">
    <source>
        <dbReference type="Proteomes" id="UP000199236"/>
    </source>
</evidence>
<sequence length="68" mass="7523">MTGGSFWLFIPKMPGKGTLAGGINHIRQTHCQSVLRPVLHGPSAHVEVFAYRRNFCRYVSAVGKKLPT</sequence>